<dbReference type="GO" id="GO:0007165">
    <property type="term" value="P:signal transduction"/>
    <property type="evidence" value="ECO:0007669"/>
    <property type="project" value="InterPro"/>
</dbReference>
<evidence type="ECO:0000259" key="1">
    <source>
        <dbReference type="PROSITE" id="PS50200"/>
    </source>
</evidence>
<sequence length="264" mass="30728">MVFDSDRSSISDSISSGPSKSMIKIYTKVLCSDIEYKTLSITEDTTCNDMVRMLLHKFRLKHTDPNLFYVAMEVIIRKTGIPIRSVVVLDDMSCPAQIQASYPHQDTKFTLMMKRGGLVKVYDSCLMSSSLYKSLLISDVTTVGEVIQLLLQCYDSDERPSKFALYEVCPQNRRERKLRDNELLLRLQQEWPLGEVYCFQLRRNYFEQSHKRKALWIRSSIDPIGLSCCSKYSKELSSLIYPPLQFSYLNTYPTYFYFKLISPR</sequence>
<reference evidence="3" key="1">
    <citation type="submission" date="2011-08" db="EMBL/GenBank/DDBJ databases">
        <authorList>
            <person name="Rombauts S."/>
        </authorList>
    </citation>
    <scope>NUCLEOTIDE SEQUENCE</scope>
    <source>
        <strain evidence="3">London</strain>
    </source>
</reference>
<dbReference type="EnsemblMetazoa" id="tetur25g00530.1">
    <property type="protein sequence ID" value="tetur25g00530.1"/>
    <property type="gene ID" value="tetur25g00530"/>
</dbReference>
<evidence type="ECO:0000313" key="3">
    <source>
        <dbReference type="Proteomes" id="UP000015104"/>
    </source>
</evidence>
<dbReference type="PANTHER" id="PTHR21298:SF2">
    <property type="entry name" value="GH01721P"/>
    <property type="match status" value="1"/>
</dbReference>
<protein>
    <recommendedName>
        <fullName evidence="1">Ras-associating domain-containing protein</fullName>
    </recommendedName>
</protein>
<dbReference type="GO" id="GO:0045743">
    <property type="term" value="P:positive regulation of fibroblast growth factor receptor signaling pathway"/>
    <property type="evidence" value="ECO:0007669"/>
    <property type="project" value="TreeGrafter"/>
</dbReference>
<proteinExistence type="predicted"/>
<dbReference type="AlphaFoldDB" id="T1KWZ1"/>
<organism evidence="2 3">
    <name type="scientific">Tetranychus urticae</name>
    <name type="common">Two-spotted spider mite</name>
    <dbReference type="NCBI Taxonomy" id="32264"/>
    <lineage>
        <taxon>Eukaryota</taxon>
        <taxon>Metazoa</taxon>
        <taxon>Ecdysozoa</taxon>
        <taxon>Arthropoda</taxon>
        <taxon>Chelicerata</taxon>
        <taxon>Arachnida</taxon>
        <taxon>Acari</taxon>
        <taxon>Acariformes</taxon>
        <taxon>Trombidiformes</taxon>
        <taxon>Prostigmata</taxon>
        <taxon>Eleutherengona</taxon>
        <taxon>Raphignathae</taxon>
        <taxon>Tetranychoidea</taxon>
        <taxon>Tetranychidae</taxon>
        <taxon>Tetranychus</taxon>
    </lineage>
</organism>
<name>T1KWZ1_TETUR</name>
<dbReference type="EMBL" id="CAEY01000675">
    <property type="status" value="NOT_ANNOTATED_CDS"/>
    <property type="molecule type" value="Genomic_DNA"/>
</dbReference>
<dbReference type="PROSITE" id="PS50200">
    <property type="entry name" value="RA"/>
    <property type="match status" value="2"/>
</dbReference>
<feature type="domain" description="Ras-associating" evidence="1">
    <location>
        <begin position="115"/>
        <end position="206"/>
    </location>
</feature>
<dbReference type="SMART" id="SM00314">
    <property type="entry name" value="RA"/>
    <property type="match status" value="2"/>
</dbReference>
<dbReference type="SUPFAM" id="SSF54236">
    <property type="entry name" value="Ubiquitin-like"/>
    <property type="match status" value="2"/>
</dbReference>
<dbReference type="PANTHER" id="PTHR21298">
    <property type="entry name" value="GH01721P"/>
    <property type="match status" value="1"/>
</dbReference>
<keyword evidence="3" id="KW-1185">Reference proteome</keyword>
<dbReference type="HOGENOM" id="CLU_018508_0_0_1"/>
<dbReference type="InterPro" id="IPR000159">
    <property type="entry name" value="RA_dom"/>
</dbReference>
<dbReference type="Gene3D" id="3.10.20.90">
    <property type="entry name" value="Phosphatidylinositol 3-kinase Catalytic Subunit, Chain A, domain 1"/>
    <property type="match status" value="2"/>
</dbReference>
<dbReference type="CDD" id="cd17043">
    <property type="entry name" value="RA"/>
    <property type="match status" value="1"/>
</dbReference>
<dbReference type="eggNOG" id="ENOG502RIIZ">
    <property type="taxonomic scope" value="Eukaryota"/>
</dbReference>
<dbReference type="Pfam" id="PF00788">
    <property type="entry name" value="RA"/>
    <property type="match status" value="2"/>
</dbReference>
<evidence type="ECO:0000313" key="2">
    <source>
        <dbReference type="EnsemblMetazoa" id="tetur25g00530.1"/>
    </source>
</evidence>
<dbReference type="Proteomes" id="UP000015104">
    <property type="component" value="Unassembled WGS sequence"/>
</dbReference>
<accession>T1KWZ1</accession>
<feature type="domain" description="Ras-associating" evidence="1">
    <location>
        <begin position="19"/>
        <end position="74"/>
    </location>
</feature>
<dbReference type="InterPro" id="IPR029071">
    <property type="entry name" value="Ubiquitin-like_domsf"/>
</dbReference>
<dbReference type="GO" id="GO:0045742">
    <property type="term" value="P:positive regulation of epidermal growth factor receptor signaling pathway"/>
    <property type="evidence" value="ECO:0007669"/>
    <property type="project" value="TreeGrafter"/>
</dbReference>
<reference evidence="2" key="2">
    <citation type="submission" date="2015-06" db="UniProtKB">
        <authorList>
            <consortium name="EnsemblMetazoa"/>
        </authorList>
    </citation>
    <scope>IDENTIFICATION</scope>
</reference>